<proteinExistence type="inferred from homology"/>
<evidence type="ECO:0000256" key="7">
    <source>
        <dbReference type="ARBA" id="ARBA00022679"/>
    </source>
</evidence>
<dbReference type="Proteomes" id="UP001338309">
    <property type="component" value="Unassembled WGS sequence"/>
</dbReference>
<comment type="similarity">
    <text evidence="13">Belongs to the LpxK family.</text>
</comment>
<evidence type="ECO:0000256" key="11">
    <source>
        <dbReference type="ARBA" id="ARBA00023098"/>
    </source>
</evidence>
<evidence type="ECO:0000256" key="2">
    <source>
        <dbReference type="ARBA" id="ARBA00004870"/>
    </source>
</evidence>
<keyword evidence="7 13" id="KW-0808">Transferase</keyword>
<evidence type="ECO:0000256" key="6">
    <source>
        <dbReference type="ARBA" id="ARBA00022556"/>
    </source>
</evidence>
<accession>A0ABQ6PIL8</accession>
<dbReference type="InterPro" id="IPR003758">
    <property type="entry name" value="LpxK"/>
</dbReference>
<evidence type="ECO:0000256" key="8">
    <source>
        <dbReference type="ARBA" id="ARBA00022741"/>
    </source>
</evidence>
<comment type="function">
    <text evidence="1 13">Transfers the gamma-phosphate of ATP to the 4'-position of a tetraacyldisaccharide 1-phosphate intermediate (termed DS-1-P) to form tetraacyldisaccharide 1,4'-bis-phosphate (lipid IVA).</text>
</comment>
<name>A0ABQ6PIL8_9BACT</name>
<sequence length="348" mass="39694">MPWYAFLLAPFALIFLGITTARNFLYDRGWLKSYRSPIPTIVVGNLSVGGTGKTPMVEFLVNAFHKEKKLATLSRGYGRKSTGFFQANPESIPEQIGDEPLQVYSKFQGKIPVFVGEDRVASLQKIHNLHPKPDWVILDDAFQHRKLLADFYILLTPFSKPFYSDWILPMGRLRETGSGAKRADVVIVTKCPEDLRPSKKEEIRKGLKTFLRPSTSVFFSKLTYGEPYSIHLNVPFSGKVMLVSGLADPSLFESYCRKTYRVFRSFSFPDHYRFSEKDWEKIGAAWTEFSSGNPVILCTEKDAQKLKVVANEGKFREIPIFALPMEVKLESQEKEMLIAQIRQKLGTQ</sequence>
<comment type="caution">
    <text evidence="14">The sequence shown here is derived from an EMBL/GenBank/DDBJ whole genome shotgun (WGS) entry which is preliminary data.</text>
</comment>
<evidence type="ECO:0000256" key="13">
    <source>
        <dbReference type="HAMAP-Rule" id="MF_00409"/>
    </source>
</evidence>
<reference evidence="14 15" key="1">
    <citation type="submission" date="2023-08" db="EMBL/GenBank/DDBJ databases">
        <title>Draft genome sequence of Algoriphagus confluentis.</title>
        <authorList>
            <person name="Takatani N."/>
            <person name="Hosokawa M."/>
            <person name="Sawabe T."/>
        </authorList>
    </citation>
    <scope>NUCLEOTIDE SEQUENCE [LARGE SCALE GENOMIC DNA]</scope>
    <source>
        <strain evidence="14 15">NBRC 111222</strain>
    </source>
</reference>
<dbReference type="NCBIfam" id="TIGR00682">
    <property type="entry name" value="lpxK"/>
    <property type="match status" value="1"/>
</dbReference>
<comment type="catalytic activity">
    <reaction evidence="13">
        <text>a lipid A disaccharide + ATP = a lipid IVA + ADP + H(+)</text>
        <dbReference type="Rhea" id="RHEA:67840"/>
        <dbReference type="ChEBI" id="CHEBI:15378"/>
        <dbReference type="ChEBI" id="CHEBI:30616"/>
        <dbReference type="ChEBI" id="CHEBI:176343"/>
        <dbReference type="ChEBI" id="CHEBI:176425"/>
        <dbReference type="ChEBI" id="CHEBI:456216"/>
        <dbReference type="EC" id="2.7.1.130"/>
    </reaction>
</comment>
<evidence type="ECO:0000256" key="10">
    <source>
        <dbReference type="ARBA" id="ARBA00022840"/>
    </source>
</evidence>
<feature type="binding site" evidence="13">
    <location>
        <begin position="47"/>
        <end position="54"/>
    </location>
    <ligand>
        <name>ATP</name>
        <dbReference type="ChEBI" id="CHEBI:30616"/>
    </ligand>
</feature>
<dbReference type="SUPFAM" id="SSF52540">
    <property type="entry name" value="P-loop containing nucleoside triphosphate hydrolases"/>
    <property type="match status" value="1"/>
</dbReference>
<dbReference type="PANTHER" id="PTHR42724">
    <property type="entry name" value="TETRAACYLDISACCHARIDE 4'-KINASE"/>
    <property type="match status" value="1"/>
</dbReference>
<keyword evidence="15" id="KW-1185">Reference proteome</keyword>
<dbReference type="InterPro" id="IPR027417">
    <property type="entry name" value="P-loop_NTPase"/>
</dbReference>
<evidence type="ECO:0000256" key="4">
    <source>
        <dbReference type="ARBA" id="ARBA00016436"/>
    </source>
</evidence>
<organism evidence="14 15">
    <name type="scientific">Algoriphagus confluentis</name>
    <dbReference type="NCBI Taxonomy" id="1697556"/>
    <lineage>
        <taxon>Bacteria</taxon>
        <taxon>Pseudomonadati</taxon>
        <taxon>Bacteroidota</taxon>
        <taxon>Cytophagia</taxon>
        <taxon>Cytophagales</taxon>
        <taxon>Cyclobacteriaceae</taxon>
        <taxon>Algoriphagus</taxon>
    </lineage>
</organism>
<evidence type="ECO:0000256" key="12">
    <source>
        <dbReference type="ARBA" id="ARBA00029757"/>
    </source>
</evidence>
<gene>
    <name evidence="13 14" type="primary">lpxK</name>
    <name evidence="14" type="ORF">Aconfl_04260</name>
</gene>
<keyword evidence="8 13" id="KW-0547">Nucleotide-binding</keyword>
<keyword evidence="10 13" id="KW-0067">ATP-binding</keyword>
<dbReference type="PANTHER" id="PTHR42724:SF1">
    <property type="entry name" value="TETRAACYLDISACCHARIDE 4'-KINASE, MITOCHONDRIAL-RELATED"/>
    <property type="match status" value="1"/>
</dbReference>
<evidence type="ECO:0000256" key="9">
    <source>
        <dbReference type="ARBA" id="ARBA00022777"/>
    </source>
</evidence>
<evidence type="ECO:0000313" key="14">
    <source>
        <dbReference type="EMBL" id="GMQ27784.1"/>
    </source>
</evidence>
<keyword evidence="5 13" id="KW-0444">Lipid biosynthesis</keyword>
<keyword evidence="6 13" id="KW-0441">Lipid A biosynthesis</keyword>
<comment type="pathway">
    <text evidence="2 13">Glycolipid biosynthesis; lipid IV(A) biosynthesis; lipid IV(A) from (3R)-3-hydroxytetradecanoyl-[acyl-carrier-protein] and UDP-N-acetyl-alpha-D-glucosamine: step 6/6.</text>
</comment>
<keyword evidence="11 13" id="KW-0443">Lipid metabolism</keyword>
<evidence type="ECO:0000313" key="15">
    <source>
        <dbReference type="Proteomes" id="UP001338309"/>
    </source>
</evidence>
<keyword evidence="9 13" id="KW-0418">Kinase</keyword>
<evidence type="ECO:0000256" key="3">
    <source>
        <dbReference type="ARBA" id="ARBA00012071"/>
    </source>
</evidence>
<dbReference type="EC" id="2.7.1.130" evidence="3 13"/>
<evidence type="ECO:0000256" key="1">
    <source>
        <dbReference type="ARBA" id="ARBA00002274"/>
    </source>
</evidence>
<dbReference type="HAMAP" id="MF_00409">
    <property type="entry name" value="LpxK"/>
    <property type="match status" value="1"/>
</dbReference>
<evidence type="ECO:0000256" key="5">
    <source>
        <dbReference type="ARBA" id="ARBA00022516"/>
    </source>
</evidence>
<dbReference type="RefSeq" id="WP_338222585.1">
    <property type="nucleotide sequence ID" value="NZ_BTPD01000001.1"/>
</dbReference>
<protein>
    <recommendedName>
        <fullName evidence="4 13">Tetraacyldisaccharide 4'-kinase</fullName>
        <ecNumber evidence="3 13">2.7.1.130</ecNumber>
    </recommendedName>
    <alternativeName>
        <fullName evidence="12 13">Lipid A 4'-kinase</fullName>
    </alternativeName>
</protein>
<dbReference type="EMBL" id="BTPD01000001">
    <property type="protein sequence ID" value="GMQ27784.1"/>
    <property type="molecule type" value="Genomic_DNA"/>
</dbReference>
<dbReference type="Pfam" id="PF02606">
    <property type="entry name" value="LpxK"/>
    <property type="match status" value="1"/>
</dbReference>